<evidence type="ECO:0000313" key="1">
    <source>
        <dbReference type="EMBL" id="KAA2240320.1"/>
    </source>
</evidence>
<dbReference type="EMBL" id="VUOC01000004">
    <property type="protein sequence ID" value="KAA2240320.1"/>
    <property type="molecule type" value="Genomic_DNA"/>
</dbReference>
<gene>
    <name evidence="1" type="ORF">F0L74_29610</name>
</gene>
<comment type="caution">
    <text evidence="1">The sequence shown here is derived from an EMBL/GenBank/DDBJ whole genome shotgun (WGS) entry which is preliminary data.</text>
</comment>
<keyword evidence="2" id="KW-1185">Reference proteome</keyword>
<proteinExistence type="predicted"/>
<protein>
    <submittedName>
        <fullName evidence="1">Uncharacterized protein</fullName>
    </submittedName>
</protein>
<reference evidence="1 2" key="2">
    <citation type="submission" date="2019-09" db="EMBL/GenBank/DDBJ databases">
        <authorList>
            <person name="Jin C."/>
        </authorList>
    </citation>
    <scope>NUCLEOTIDE SEQUENCE [LARGE SCALE GENOMIC DNA]</scope>
    <source>
        <strain evidence="1 2">BN140078</strain>
    </source>
</reference>
<evidence type="ECO:0000313" key="2">
    <source>
        <dbReference type="Proteomes" id="UP000324611"/>
    </source>
</evidence>
<name>A0A5B2VNR2_9BACT</name>
<reference evidence="1 2" key="1">
    <citation type="submission" date="2019-09" db="EMBL/GenBank/DDBJ databases">
        <title>Chitinophaga ginsengihumi sp. nov., isolated from soil of ginseng rhizosphere.</title>
        <authorList>
            <person name="Lee J."/>
        </authorList>
    </citation>
    <scope>NUCLEOTIDE SEQUENCE [LARGE SCALE GENOMIC DNA]</scope>
    <source>
        <strain evidence="1 2">BN140078</strain>
    </source>
</reference>
<dbReference type="Proteomes" id="UP000324611">
    <property type="component" value="Unassembled WGS sequence"/>
</dbReference>
<dbReference type="AlphaFoldDB" id="A0A5B2VNR2"/>
<sequence length="159" mass="18566">MKEQRRLSFPLFNRLCERNTGNKYVSECIHCIRSEDCLYFPGLIMPYDHIFSLYSTRLKIAKDKVTDADFISDFERTVDSMKEIKSNDLGLVSLHTESYTYVVFYEPDNEIILGILRSKNNEGLRDLETLQTEQIAQGLTSSMLKYSKGVFVRDWKRPS</sequence>
<dbReference type="RefSeq" id="WP_149841498.1">
    <property type="nucleotide sequence ID" value="NZ_VUOC01000004.1"/>
</dbReference>
<accession>A0A5B2VNR2</accession>
<organism evidence="1 2">
    <name type="scientific">Chitinophaga agrisoli</name>
    <dbReference type="NCBI Taxonomy" id="2607653"/>
    <lineage>
        <taxon>Bacteria</taxon>
        <taxon>Pseudomonadati</taxon>
        <taxon>Bacteroidota</taxon>
        <taxon>Chitinophagia</taxon>
        <taxon>Chitinophagales</taxon>
        <taxon>Chitinophagaceae</taxon>
        <taxon>Chitinophaga</taxon>
    </lineage>
</organism>